<accession>A0A679F4Y0</accession>
<gene>
    <name evidence="1" type="primary">rpl20</name>
    <name evidence="1" type="ORF">CME10DT_Mp0020</name>
</gene>
<name>A0A679F4Y0_CYAME</name>
<dbReference type="EMBL" id="LC519602">
    <property type="protein sequence ID" value="BBU60051.1"/>
    <property type="molecule type" value="Genomic_DNA"/>
</dbReference>
<sequence length="88" mass="10714">MKNPKTYYKYKFKQRKLLKRNISKYNNLVINSSIFINDEISYNYIKFCLKQDKVSLNKKIIAELIIFEKSFAITLFNLIFFKNLIKFK</sequence>
<keyword evidence="1" id="KW-0496">Mitochondrion</keyword>
<dbReference type="GO" id="GO:0005840">
    <property type="term" value="C:ribosome"/>
    <property type="evidence" value="ECO:0007669"/>
    <property type="project" value="UniProtKB-KW"/>
</dbReference>
<reference evidence="1" key="2">
    <citation type="submission" date="2020-01" db="EMBL/GenBank/DDBJ databases">
        <title>Re-sequencing of the mitochondrial genome of Cyanidioschyzon merolae 10D.</title>
        <authorList>
            <person name="Moriyama T."/>
            <person name="Mori-Moriyama N."/>
            <person name="Sato N."/>
        </authorList>
    </citation>
    <scope>NUCLEOTIDE SEQUENCE</scope>
    <source>
        <strain evidence="1">10D-T</strain>
    </source>
</reference>
<organism evidence="1">
    <name type="scientific">Cyanidioschyzon merolae</name>
    <name type="common">Red alga</name>
    <dbReference type="NCBI Taxonomy" id="45157"/>
    <lineage>
        <taxon>Eukaryota</taxon>
        <taxon>Rhodophyta</taxon>
        <taxon>Bangiophyceae</taxon>
        <taxon>Cyanidiales</taxon>
        <taxon>Cyanidiaceae</taxon>
        <taxon>Cyanidioschyzon</taxon>
    </lineage>
</organism>
<keyword evidence="1" id="KW-0689">Ribosomal protein</keyword>
<dbReference type="AlphaFoldDB" id="A0A679F4Y0"/>
<dbReference type="RefSeq" id="NP_059368.1">
    <property type="nucleotide sequence ID" value="NC_000887.3"/>
</dbReference>
<dbReference type="InterPro" id="IPR035566">
    <property type="entry name" value="Ribosomal_protein_bL20_C"/>
</dbReference>
<dbReference type="GeneID" id="3125667"/>
<keyword evidence="1" id="KW-0687">Ribonucleoprotein</keyword>
<proteinExistence type="predicted"/>
<geneLocation type="mitochondrion" evidence="1"/>
<evidence type="ECO:0000313" key="1">
    <source>
        <dbReference type="EMBL" id="BBU60051.1"/>
    </source>
</evidence>
<reference evidence="1" key="1">
    <citation type="journal article" date="1998" name="Nucleic Acids Res.">
        <title>Structure and organization of the mitochondrial genome of the unicellular red alga Cyanidioschyzon merolae deduced from the complete nucleotide sequence.</title>
        <authorList>
            <person name="Ohta N."/>
            <person name="Sato N."/>
            <person name="Kuroiwa T."/>
        </authorList>
    </citation>
    <scope>NUCLEOTIDE SEQUENCE [LARGE SCALE GENOMIC DNA]</scope>
    <source>
        <strain evidence="1">10D-T</strain>
    </source>
</reference>
<dbReference type="HOGENOM" id="CLU_2472266_0_0_1"/>
<protein>
    <submittedName>
        <fullName evidence="1">50S ribosomal protein L20</fullName>
    </submittedName>
</protein>
<dbReference type="SUPFAM" id="SSF74731">
    <property type="entry name" value="Ribosomal protein L20"/>
    <property type="match status" value="1"/>
</dbReference>